<feature type="compositionally biased region" description="Low complexity" evidence="1">
    <location>
        <begin position="535"/>
        <end position="546"/>
    </location>
</feature>
<feature type="region of interest" description="Disordered" evidence="1">
    <location>
        <begin position="57"/>
        <end position="185"/>
    </location>
</feature>
<proteinExistence type="predicted"/>
<dbReference type="GO" id="GO:0035091">
    <property type="term" value="F:phosphatidylinositol binding"/>
    <property type="evidence" value="ECO:0007669"/>
    <property type="project" value="TreeGrafter"/>
</dbReference>
<feature type="region of interest" description="Disordered" evidence="1">
    <location>
        <begin position="608"/>
        <end position="666"/>
    </location>
</feature>
<feature type="compositionally biased region" description="Gly residues" evidence="1">
    <location>
        <begin position="555"/>
        <end position="564"/>
    </location>
</feature>
<dbReference type="GeneID" id="4388578"/>
<evidence type="ECO:0000313" key="4">
    <source>
        <dbReference type="Proteomes" id="UP000001056"/>
    </source>
</evidence>
<dbReference type="InterPro" id="IPR051702">
    <property type="entry name" value="SH3_domain_YSC84-like"/>
</dbReference>
<feature type="compositionally biased region" description="Basic and acidic residues" evidence="1">
    <location>
        <begin position="390"/>
        <end position="401"/>
    </location>
</feature>
<evidence type="ECO:0000313" key="3">
    <source>
        <dbReference type="EMBL" id="EAQ90357.1"/>
    </source>
</evidence>
<reference evidence="4" key="1">
    <citation type="journal article" date="2015" name="Genome Announc.">
        <title>Draft genome sequence of the cellulolytic fungus Chaetomium globosum.</title>
        <authorList>
            <person name="Cuomo C.A."/>
            <person name="Untereiner W.A."/>
            <person name="Ma L.-J."/>
            <person name="Grabherr M."/>
            <person name="Birren B.W."/>
        </authorList>
    </citation>
    <scope>NUCLEOTIDE SEQUENCE [LARGE SCALE GENOMIC DNA]</scope>
    <source>
        <strain evidence="4">ATCC 6205 / CBS 148.51 / DSM 1962 / NBRC 6347 / NRRL 1970</strain>
    </source>
</reference>
<feature type="compositionally biased region" description="Low complexity" evidence="1">
    <location>
        <begin position="251"/>
        <end position="262"/>
    </location>
</feature>
<sequence>MDHRGEKGVENDVIVAVFDVRCVVWRMLCVKLAQQSDPAPAAPLYSGNILVRGTRTFHQHLPQSRSKTTKHLRTTSRKMSSNEKQPPVQPAGQQSEQQYFPPPPPGPPPAQTAQAHPQGTQPPKHPNETPLPDYNIPAYQPANPQFAPPPLDADDDLYNASPINEHPPKWGHHRAQGSDGETKKKSHRLSAFGEAFTSKVAGPVNALANKFGSEGFLPEALDKECEKGARILRGFCKDGVYSDAVPPTAPAPATTTTSTTADKPPPSPGKAKKSRVLLTIPSKVIARAQGLAIFTAVRVGFQAAGSSGSGILVARLPDGSWSPPSGIQITSIGAGFVAGVDIYDCVIVINTREALDMFTKMRLSLGSDLAVTAGPFGAGGALDWGVPAGSDKKQPAKDADAKPNPNPNTAPPLSSDNTHFQTGPVPENKQGMTEEEEDDGKGKRKASPFREALRKPVYSYVKSRGFYAGIQIDGTVIAARESANAKFYGRAVSVDKILKGEVPAAQTAQAAGLWPGGAKGLFEVLRGAEAGKPVQGQPAGAQGQPGLWQSHPQGGRPGSAGYGGPSPAFGAPAGTGGAPPGTWVPPPSAGAGAQGGVADVTAGVRDLGVGASSASGPPPGTAPATSGAAAKAAEAAAEAARAPQDSAELPPPSYSEPHGAADDLPPAVPGAAAFASRHAHWSELRIVVLAHSYGGLVGNSAIKGLTLPQPNTPLSTTTPSTKSNLTPDQGHVTGLILLPSGFSLTGLTFMAAFLNVPPGVDDRNCRAGFPRPSCSEWNRILWGLCYATEKSRHRSTSRFPDQPLD</sequence>
<keyword evidence="4" id="KW-1185">Reference proteome</keyword>
<evidence type="ECO:0000259" key="2">
    <source>
        <dbReference type="Pfam" id="PF04366"/>
    </source>
</evidence>
<dbReference type="InParanoid" id="Q2HBW2"/>
<protein>
    <recommendedName>
        <fullName evidence="2">Ysc84 actin-binding domain-containing protein</fullName>
    </recommendedName>
</protein>
<dbReference type="OMA" id="YAPREDI"/>
<feature type="domain" description="Ysc84 actin-binding" evidence="2">
    <location>
        <begin position="331"/>
        <end position="526"/>
    </location>
</feature>
<dbReference type="RefSeq" id="XP_001228808.1">
    <property type="nucleotide sequence ID" value="XM_001228807.1"/>
</dbReference>
<feature type="region of interest" description="Disordered" evidence="1">
    <location>
        <begin position="385"/>
        <end position="448"/>
    </location>
</feature>
<dbReference type="STRING" id="306901.Q2HBW2"/>
<dbReference type="eggNOG" id="KOG1843">
    <property type="taxonomic scope" value="Eukaryota"/>
</dbReference>
<feature type="region of interest" description="Disordered" evidence="1">
    <location>
        <begin position="532"/>
        <end position="596"/>
    </location>
</feature>
<organism evidence="3 4">
    <name type="scientific">Chaetomium globosum (strain ATCC 6205 / CBS 148.51 / DSM 1962 / NBRC 6347 / NRRL 1970)</name>
    <name type="common">Soil fungus</name>
    <dbReference type="NCBI Taxonomy" id="306901"/>
    <lineage>
        <taxon>Eukaryota</taxon>
        <taxon>Fungi</taxon>
        <taxon>Dikarya</taxon>
        <taxon>Ascomycota</taxon>
        <taxon>Pezizomycotina</taxon>
        <taxon>Sordariomycetes</taxon>
        <taxon>Sordariomycetidae</taxon>
        <taxon>Sordariales</taxon>
        <taxon>Chaetomiaceae</taxon>
        <taxon>Chaetomium</taxon>
    </lineage>
</organism>
<dbReference type="Pfam" id="PF04366">
    <property type="entry name" value="Ysc84"/>
    <property type="match status" value="1"/>
</dbReference>
<dbReference type="CDD" id="cd11524">
    <property type="entry name" value="SYLF"/>
    <property type="match status" value="1"/>
</dbReference>
<feature type="region of interest" description="Disordered" evidence="1">
    <location>
        <begin position="246"/>
        <end position="273"/>
    </location>
</feature>
<dbReference type="EMBL" id="CH408030">
    <property type="protein sequence ID" value="EAQ90357.1"/>
    <property type="molecule type" value="Genomic_DNA"/>
</dbReference>
<name>Q2HBW2_CHAGB</name>
<dbReference type="PANTHER" id="PTHR15629">
    <property type="entry name" value="SH3YL1 PROTEIN"/>
    <property type="match status" value="1"/>
</dbReference>
<accession>Q2HBW2</accession>
<feature type="compositionally biased region" description="Pro residues" evidence="1">
    <location>
        <begin position="100"/>
        <end position="110"/>
    </location>
</feature>
<dbReference type="InterPro" id="IPR007461">
    <property type="entry name" value="Ysc84_actin-binding"/>
</dbReference>
<dbReference type="AlphaFoldDB" id="Q2HBW2"/>
<dbReference type="PANTHER" id="PTHR15629:SF8">
    <property type="entry name" value="DUF500 DOMAIN PROTEIN (AFU_ORTHOLOGUE AFUA_5G07310)"/>
    <property type="match status" value="1"/>
</dbReference>
<gene>
    <name evidence="3" type="ORF">CHGG_02292</name>
</gene>
<dbReference type="HOGENOM" id="CLU_015320_6_0_1"/>
<feature type="compositionally biased region" description="Low complexity" evidence="1">
    <location>
        <begin position="622"/>
        <end position="647"/>
    </location>
</feature>
<dbReference type="OrthoDB" id="10255128at2759"/>
<feature type="compositionally biased region" description="Basic residues" evidence="1">
    <location>
        <begin position="67"/>
        <end position="76"/>
    </location>
</feature>
<dbReference type="Proteomes" id="UP000001056">
    <property type="component" value="Unassembled WGS sequence"/>
</dbReference>
<feature type="compositionally biased region" description="Low complexity" evidence="1">
    <location>
        <begin position="111"/>
        <end position="122"/>
    </location>
</feature>
<evidence type="ECO:0000256" key="1">
    <source>
        <dbReference type="SAM" id="MobiDB-lite"/>
    </source>
</evidence>
<dbReference type="VEuPathDB" id="FungiDB:CHGG_02292"/>